<sequence>MASGIPAKFRQLYGLVPCGLSPDGKTLIAPRDADSFQKYRCPECREPLKLRKSNRRKTHFSHNHMKDSECLLYHSQVTLAKWVLRHVFQQWLAQKNTTPIQISFFFQPPHPIPLNPVYQIKWDQRFRDHTSHLSLHDEDGKALLYIGIIDEAQSPRLPSSRWLEVSAEHVLSDPYRLESLNPSMAPPPFLKYEQLKLDF</sequence>
<evidence type="ECO:0000313" key="2">
    <source>
        <dbReference type="EMBL" id="MBH8595550.1"/>
    </source>
</evidence>
<proteinExistence type="predicted"/>
<comment type="caution">
    <text evidence="2">The sequence shown here is derived from an EMBL/GenBank/DDBJ whole genome shotgun (WGS) entry which is preliminary data.</text>
</comment>
<reference evidence="2 3" key="1">
    <citation type="submission" date="2020-12" db="EMBL/GenBank/DDBJ databases">
        <title>WGS of Thermoactinomyces spp.</title>
        <authorList>
            <person name="Cheng K."/>
        </authorList>
    </citation>
    <scope>NUCLEOTIDE SEQUENCE [LARGE SCALE GENOMIC DNA]</scope>
    <source>
        <strain evidence="3">CICC 10671\DSM 43846</strain>
    </source>
</reference>
<gene>
    <name evidence="2" type="ORF">I8U20_09420</name>
</gene>
<evidence type="ECO:0000313" key="3">
    <source>
        <dbReference type="Proteomes" id="UP000633619"/>
    </source>
</evidence>
<feature type="domain" description="Competence protein CoiA-like N-terminal" evidence="1">
    <location>
        <begin position="37"/>
        <end position="67"/>
    </location>
</feature>
<protein>
    <recommendedName>
        <fullName evidence="1">Competence protein CoiA-like N-terminal domain-containing protein</fullName>
    </recommendedName>
</protein>
<dbReference type="Proteomes" id="UP000633619">
    <property type="component" value="Unassembled WGS sequence"/>
</dbReference>
<organism evidence="2 3">
    <name type="scientific">Thermoactinomyces intermedius</name>
    <dbReference type="NCBI Taxonomy" id="2024"/>
    <lineage>
        <taxon>Bacteria</taxon>
        <taxon>Bacillati</taxon>
        <taxon>Bacillota</taxon>
        <taxon>Bacilli</taxon>
        <taxon>Bacillales</taxon>
        <taxon>Thermoactinomycetaceae</taxon>
        <taxon>Thermoactinomyces</taxon>
    </lineage>
</organism>
<dbReference type="Pfam" id="PF25164">
    <property type="entry name" value="CoiA_N"/>
    <property type="match status" value="1"/>
</dbReference>
<evidence type="ECO:0000259" key="1">
    <source>
        <dbReference type="Pfam" id="PF25164"/>
    </source>
</evidence>
<accession>A0A8I1A9R9</accession>
<name>A0A8I1A9R9_THEIN</name>
<dbReference type="AlphaFoldDB" id="A0A8I1A9R9"/>
<dbReference type="InterPro" id="IPR057253">
    <property type="entry name" value="CoiA-like_N"/>
</dbReference>
<keyword evidence="3" id="KW-1185">Reference proteome</keyword>
<dbReference type="EMBL" id="JAECVW010000004">
    <property type="protein sequence ID" value="MBH8595550.1"/>
    <property type="molecule type" value="Genomic_DNA"/>
</dbReference>
<dbReference type="RefSeq" id="WP_181733039.1">
    <property type="nucleotide sequence ID" value="NZ_JACEIR010000017.1"/>
</dbReference>